<comment type="caution">
    <text evidence="1">The sequence shown here is derived from an EMBL/GenBank/DDBJ whole genome shotgun (WGS) entry which is preliminary data.</text>
</comment>
<gene>
    <name evidence="1" type="ORF">S03H2_45163</name>
</gene>
<name>X1HF09_9ZZZZ</name>
<proteinExistence type="predicted"/>
<dbReference type="EMBL" id="BARU01028277">
    <property type="protein sequence ID" value="GAH68801.1"/>
    <property type="molecule type" value="Genomic_DNA"/>
</dbReference>
<reference evidence="1" key="1">
    <citation type="journal article" date="2014" name="Front. Microbiol.">
        <title>High frequency of phylogenetically diverse reductive dehalogenase-homologous genes in deep subseafloor sedimentary metagenomes.</title>
        <authorList>
            <person name="Kawai M."/>
            <person name="Futagami T."/>
            <person name="Toyoda A."/>
            <person name="Takaki Y."/>
            <person name="Nishi S."/>
            <person name="Hori S."/>
            <person name="Arai W."/>
            <person name="Tsubouchi T."/>
            <person name="Morono Y."/>
            <person name="Uchiyama I."/>
            <person name="Ito T."/>
            <person name="Fujiyama A."/>
            <person name="Inagaki F."/>
            <person name="Takami H."/>
        </authorList>
    </citation>
    <scope>NUCLEOTIDE SEQUENCE</scope>
    <source>
        <strain evidence="1">Expedition CK06-06</strain>
    </source>
</reference>
<protein>
    <submittedName>
        <fullName evidence="1">Uncharacterized protein</fullName>
    </submittedName>
</protein>
<dbReference type="AlphaFoldDB" id="X1HF09"/>
<sequence length="185" mass="21679">MVEEKKTLHFRKVGIFEFMPLTFQSSGKGEIALRYEDGKEISLDRLWGKYIGNMHNMNHVLLGRWVNLDIELLDYDEKKDSNLIKEIVDKKINDKDDIEENTEEDATKDVKIITKTEKGTLFVKPYTFIDRMGWNEKSIIGLSPHFGVVNPISLNQLLEKFIGREVILTLRMEDSDEDEEEEDFY</sequence>
<accession>X1HF09</accession>
<organism evidence="1">
    <name type="scientific">marine sediment metagenome</name>
    <dbReference type="NCBI Taxonomy" id="412755"/>
    <lineage>
        <taxon>unclassified sequences</taxon>
        <taxon>metagenomes</taxon>
        <taxon>ecological metagenomes</taxon>
    </lineage>
</organism>
<evidence type="ECO:0000313" key="1">
    <source>
        <dbReference type="EMBL" id="GAH68801.1"/>
    </source>
</evidence>